<evidence type="ECO:0000256" key="1">
    <source>
        <dbReference type="ARBA" id="ARBA00004123"/>
    </source>
</evidence>
<evidence type="ECO:0000256" key="2">
    <source>
        <dbReference type="ARBA" id="ARBA00008352"/>
    </source>
</evidence>
<dbReference type="PANTHER" id="PTHR15367">
    <property type="entry name" value="DNA-DIRECTED RNA POLYMERASE III"/>
    <property type="match status" value="1"/>
</dbReference>
<keyword evidence="6" id="KW-1185">Reference proteome</keyword>
<comment type="subcellular location">
    <subcellularLocation>
        <location evidence="1">Nucleus</location>
    </subcellularLocation>
</comment>
<name>A0ABD3AG77_9GENT</name>
<protein>
    <recommendedName>
        <fullName evidence="7">DNA-directed RNA polymerase III subunit</fullName>
    </recommendedName>
</protein>
<evidence type="ECO:0008006" key="7">
    <source>
        <dbReference type="Google" id="ProtNLM"/>
    </source>
</evidence>
<feature type="compositionally biased region" description="Basic and acidic residues" evidence="4">
    <location>
        <begin position="79"/>
        <end position="92"/>
    </location>
</feature>
<reference evidence="5 6" key="1">
    <citation type="submission" date="2024-11" db="EMBL/GenBank/DDBJ databases">
        <title>A near-complete genome assembly of Cinchona calisaya.</title>
        <authorList>
            <person name="Lian D.C."/>
            <person name="Zhao X.W."/>
            <person name="Wei L."/>
        </authorList>
    </citation>
    <scope>NUCLEOTIDE SEQUENCE [LARGE SCALE GENOMIC DNA]</scope>
    <source>
        <tissue evidence="5">Nenye</tissue>
    </source>
</reference>
<sequence length="205" mass="23840">MAFRGRGRGRGGFGGGGFRAAKHVPFELFPEIEELGTATSAKENVSLASWCNQFQRYWNSSPCYVEHECGSAKKTQSTEIEKYSDRKSERTSSKQPLSHFIRMEPDYVPAELAKGEKKEKHGVKRVRWNPEADMQKLDVFEMREQEHQGQEINEKKEDEEEEEDEKLEEEEEEYSDDGDYNQNIDFDDDEDDFNMGDDNDDEPIF</sequence>
<dbReference type="AlphaFoldDB" id="A0ABD3AG77"/>
<organism evidence="5 6">
    <name type="scientific">Cinchona calisaya</name>
    <dbReference type="NCBI Taxonomy" id="153742"/>
    <lineage>
        <taxon>Eukaryota</taxon>
        <taxon>Viridiplantae</taxon>
        <taxon>Streptophyta</taxon>
        <taxon>Embryophyta</taxon>
        <taxon>Tracheophyta</taxon>
        <taxon>Spermatophyta</taxon>
        <taxon>Magnoliopsida</taxon>
        <taxon>eudicotyledons</taxon>
        <taxon>Gunneridae</taxon>
        <taxon>Pentapetalae</taxon>
        <taxon>asterids</taxon>
        <taxon>lamiids</taxon>
        <taxon>Gentianales</taxon>
        <taxon>Rubiaceae</taxon>
        <taxon>Cinchonoideae</taxon>
        <taxon>Cinchoneae</taxon>
        <taxon>Cinchona</taxon>
    </lineage>
</organism>
<dbReference type="Pfam" id="PF11705">
    <property type="entry name" value="RNA_pol_3_Rpc31"/>
    <property type="match status" value="1"/>
</dbReference>
<proteinExistence type="inferred from homology"/>
<dbReference type="EMBL" id="JBJUIK010000004">
    <property type="protein sequence ID" value="KAL3528678.1"/>
    <property type="molecule type" value="Genomic_DNA"/>
</dbReference>
<comment type="caution">
    <text evidence="5">The sequence shown here is derived from an EMBL/GenBank/DDBJ whole genome shotgun (WGS) entry which is preliminary data.</text>
</comment>
<comment type="similarity">
    <text evidence="2">Belongs to the eukaryotic RPC7 RNA polymerase subunit family.</text>
</comment>
<dbReference type="GO" id="GO:0005634">
    <property type="term" value="C:nucleus"/>
    <property type="evidence" value="ECO:0007669"/>
    <property type="project" value="UniProtKB-SubCell"/>
</dbReference>
<accession>A0ABD3AG77</accession>
<feature type="region of interest" description="Disordered" evidence="4">
    <location>
        <begin position="69"/>
        <end position="98"/>
    </location>
</feature>
<feature type="compositionally biased region" description="Basic and acidic residues" evidence="4">
    <location>
        <begin position="135"/>
        <end position="156"/>
    </location>
</feature>
<evidence type="ECO:0000313" key="5">
    <source>
        <dbReference type="EMBL" id="KAL3528678.1"/>
    </source>
</evidence>
<evidence type="ECO:0000256" key="3">
    <source>
        <dbReference type="ARBA" id="ARBA00023242"/>
    </source>
</evidence>
<evidence type="ECO:0000313" key="6">
    <source>
        <dbReference type="Proteomes" id="UP001630127"/>
    </source>
</evidence>
<evidence type="ECO:0000256" key="4">
    <source>
        <dbReference type="SAM" id="MobiDB-lite"/>
    </source>
</evidence>
<dbReference type="Proteomes" id="UP001630127">
    <property type="component" value="Unassembled WGS sequence"/>
</dbReference>
<gene>
    <name evidence="5" type="ORF">ACH5RR_008000</name>
</gene>
<dbReference type="InterPro" id="IPR024661">
    <property type="entry name" value="RNA_pol_III_Rpc31"/>
</dbReference>
<feature type="region of interest" description="Disordered" evidence="4">
    <location>
        <begin position="135"/>
        <end position="205"/>
    </location>
</feature>
<dbReference type="PANTHER" id="PTHR15367:SF2">
    <property type="entry name" value="DNA-DIRECTED RNA POLYMERASE III SUBUNIT"/>
    <property type="match status" value="1"/>
</dbReference>
<keyword evidence="3" id="KW-0539">Nucleus</keyword>
<feature type="compositionally biased region" description="Acidic residues" evidence="4">
    <location>
        <begin position="157"/>
        <end position="205"/>
    </location>
</feature>